<dbReference type="eggNOG" id="COG4388">
    <property type="taxonomic scope" value="Bacteria"/>
</dbReference>
<evidence type="ECO:0000313" key="2">
    <source>
        <dbReference type="EMBL" id="ACI98531.1"/>
    </source>
</evidence>
<dbReference type="RefSeq" id="WP_012566320.1">
    <property type="nucleotide sequence ID" value="NC_011420.2"/>
</dbReference>
<dbReference type="EMBL" id="CP000613">
    <property type="protein sequence ID" value="ACI98531.1"/>
    <property type="molecule type" value="Genomic_DNA"/>
</dbReference>
<dbReference type="OrthoDB" id="9816412at2"/>
<reference evidence="2 3" key="1">
    <citation type="journal article" date="2010" name="BMC Genomics">
        <title>Metabolic flexibility revealed in the genome of the cyst-forming alpha-1 proteobacterium Rhodospirillum centenum.</title>
        <authorList>
            <person name="Lu Y.K."/>
            <person name="Marden J."/>
            <person name="Han M."/>
            <person name="Swingley W.D."/>
            <person name="Mastrian S.D."/>
            <person name="Chowdhury S.R."/>
            <person name="Hao J."/>
            <person name="Helmy T."/>
            <person name="Kim S."/>
            <person name="Kurdoglu A.A."/>
            <person name="Matthies H.J."/>
            <person name="Rollo D."/>
            <person name="Stothard P."/>
            <person name="Blankenship R.E."/>
            <person name="Bauer C.E."/>
            <person name="Touchman J.W."/>
        </authorList>
    </citation>
    <scope>NUCLEOTIDE SEQUENCE [LARGE SCALE GENOMIC DNA]</scope>
    <source>
        <strain evidence="3">ATCC 51521 / SW</strain>
    </source>
</reference>
<protein>
    <recommendedName>
        <fullName evidence="4">Peptidase</fullName>
    </recommendedName>
</protein>
<evidence type="ECO:0000313" key="3">
    <source>
        <dbReference type="Proteomes" id="UP000001591"/>
    </source>
</evidence>
<dbReference type="STRING" id="414684.RC1_1115"/>
<feature type="compositionally biased region" description="Basic and acidic residues" evidence="1">
    <location>
        <begin position="203"/>
        <end position="216"/>
    </location>
</feature>
<dbReference type="AlphaFoldDB" id="B6IMF2"/>
<evidence type="ECO:0000256" key="1">
    <source>
        <dbReference type="SAM" id="MobiDB-lite"/>
    </source>
</evidence>
<proteinExistence type="predicted"/>
<feature type="region of interest" description="Disordered" evidence="1">
    <location>
        <begin position="184"/>
        <end position="228"/>
    </location>
</feature>
<dbReference type="Proteomes" id="UP000001591">
    <property type="component" value="Chromosome"/>
</dbReference>
<organism evidence="2 3">
    <name type="scientific">Rhodospirillum centenum (strain ATCC 51521 / SW)</name>
    <dbReference type="NCBI Taxonomy" id="414684"/>
    <lineage>
        <taxon>Bacteria</taxon>
        <taxon>Pseudomonadati</taxon>
        <taxon>Pseudomonadota</taxon>
        <taxon>Alphaproteobacteria</taxon>
        <taxon>Rhodospirillales</taxon>
        <taxon>Rhodospirillaceae</taxon>
        <taxon>Rhodospirillum</taxon>
    </lineage>
</organism>
<evidence type="ECO:0008006" key="4">
    <source>
        <dbReference type="Google" id="ProtNLM"/>
    </source>
</evidence>
<sequence>MPNIEIFRAGRHTAMSGETLSFSDADLDGTVSSYDPAVHEAPVVIGHPKHDAPAYGWVKGLRRDGDSLLAGVDQLEPGFAEMVRDGRFKKVSASFYKPDSPSNPKPGSYYLRHVGFLGAQPPAVKGLAPIELSDDPEQAVTIEFGEISGYTVGDLFRAMRDWMLTKFGQEDADQALPAGLVTSLQEQAAQPEGAPSPAFSEPTDDKETKPVTDKPKQPAVDADELARREADLRSREAAFAEREREQRRAENASFLEGLVKEGRPLPCAQDTLLAFMDHLGGATVDFGESEQRDPLTVFKDEVLAKLPKRVDFGEKAPADGADDAVDTAEEITRRALVYQEEQRKSGIQVSVTEAVRHVTKEKS</sequence>
<gene>
    <name evidence="2" type="ordered locus">RC1_1115</name>
</gene>
<name>B6IMF2_RHOCS</name>
<dbReference type="KEGG" id="rce:RC1_1115"/>
<accession>B6IMF2</accession>
<dbReference type="HOGENOM" id="CLU_058178_1_0_5"/>
<keyword evidence="3" id="KW-1185">Reference proteome</keyword>